<feature type="chain" id="PRO_5013224035" description="Integron gene cassette protein" evidence="1">
    <location>
        <begin position="27"/>
        <end position="117"/>
    </location>
</feature>
<evidence type="ECO:0000256" key="1">
    <source>
        <dbReference type="SAM" id="SignalP"/>
    </source>
</evidence>
<protein>
    <recommendedName>
        <fullName evidence="4">Integron gene cassette protein</fullName>
    </recommendedName>
</protein>
<dbReference type="OrthoDB" id="7868749at2"/>
<dbReference type="Proteomes" id="UP000184932">
    <property type="component" value="Unassembled WGS sequence"/>
</dbReference>
<accession>A0A1N6IC12</accession>
<feature type="signal peptide" evidence="1">
    <location>
        <begin position="1"/>
        <end position="26"/>
    </location>
</feature>
<evidence type="ECO:0008006" key="4">
    <source>
        <dbReference type="Google" id="ProtNLM"/>
    </source>
</evidence>
<proteinExistence type="predicted"/>
<name>A0A1N6IC12_9RHOB</name>
<organism evidence="2 3">
    <name type="scientific">Vannielia litorea</name>
    <dbReference type="NCBI Taxonomy" id="1217970"/>
    <lineage>
        <taxon>Bacteria</taxon>
        <taxon>Pseudomonadati</taxon>
        <taxon>Pseudomonadota</taxon>
        <taxon>Alphaproteobacteria</taxon>
        <taxon>Rhodobacterales</taxon>
        <taxon>Paracoccaceae</taxon>
        <taxon>Vannielia</taxon>
    </lineage>
</organism>
<dbReference type="STRING" id="1217970.SAMN05444002_3677"/>
<dbReference type="AlphaFoldDB" id="A0A1N6IC12"/>
<dbReference type="EMBL" id="FSRL01000002">
    <property type="protein sequence ID" value="SIO29532.1"/>
    <property type="molecule type" value="Genomic_DNA"/>
</dbReference>
<dbReference type="RefSeq" id="WP_074257850.1">
    <property type="nucleotide sequence ID" value="NZ_FSRL01000002.1"/>
</dbReference>
<keyword evidence="1" id="KW-0732">Signal</keyword>
<reference evidence="3" key="1">
    <citation type="submission" date="2016-11" db="EMBL/GenBank/DDBJ databases">
        <authorList>
            <person name="Varghese N."/>
            <person name="Submissions S."/>
        </authorList>
    </citation>
    <scope>NUCLEOTIDE SEQUENCE [LARGE SCALE GENOMIC DNA]</scope>
    <source>
        <strain evidence="3">DSM 29440</strain>
    </source>
</reference>
<sequence length="117" mass="12654">MRKLVWLIAILAVAALAAAFTKPGEADVEAELKALFLQRLASTNPSAQENGGAFALTLMCKADHDACYEIVRAGLDVSYEDRTLYSVVGVEGFGDSIRCYGVFTRFFCNGEIPVQQG</sequence>
<gene>
    <name evidence="2" type="ORF">SAMN05444002_3677</name>
</gene>
<evidence type="ECO:0000313" key="2">
    <source>
        <dbReference type="EMBL" id="SIO29532.1"/>
    </source>
</evidence>
<keyword evidence="3" id="KW-1185">Reference proteome</keyword>
<evidence type="ECO:0000313" key="3">
    <source>
        <dbReference type="Proteomes" id="UP000184932"/>
    </source>
</evidence>